<dbReference type="Proteomes" id="UP001139263">
    <property type="component" value="Unassembled WGS sequence"/>
</dbReference>
<comment type="caution">
    <text evidence="1">The sequence shown here is derived from an EMBL/GenBank/DDBJ whole genome shotgun (WGS) entry which is preliminary data.</text>
</comment>
<dbReference type="EMBL" id="JALBUF010000001">
    <property type="protein sequence ID" value="MCI0181885.1"/>
    <property type="molecule type" value="Genomic_DNA"/>
</dbReference>
<evidence type="ECO:0000313" key="1">
    <source>
        <dbReference type="EMBL" id="MCI0181885.1"/>
    </source>
</evidence>
<dbReference type="RefSeq" id="WP_241711513.1">
    <property type="nucleotide sequence ID" value="NZ_JALBUF010000001.1"/>
</dbReference>
<reference evidence="1" key="1">
    <citation type="submission" date="2022-03" db="EMBL/GenBank/DDBJ databases">
        <title>Draft Genome Sequence of Firmicute Strain S0AB, a Heterotrophic Iron/Sulfur-Oxidizing Extreme Acidophile.</title>
        <authorList>
            <person name="Vergara E."/>
            <person name="Pakostova E."/>
            <person name="Johnson D.B."/>
            <person name="Holmes D.S."/>
        </authorList>
    </citation>
    <scope>NUCLEOTIDE SEQUENCE</scope>
    <source>
        <strain evidence="1">S0AB</strain>
    </source>
</reference>
<evidence type="ECO:0000313" key="2">
    <source>
        <dbReference type="Proteomes" id="UP001139263"/>
    </source>
</evidence>
<organism evidence="1 2">
    <name type="scientific">Sulfoacidibacillus ferrooxidans</name>
    <dbReference type="NCBI Taxonomy" id="2005001"/>
    <lineage>
        <taxon>Bacteria</taxon>
        <taxon>Bacillati</taxon>
        <taxon>Bacillota</taxon>
        <taxon>Bacilli</taxon>
        <taxon>Bacillales</taxon>
        <taxon>Alicyclobacillaceae</taxon>
        <taxon>Sulfoacidibacillus</taxon>
    </lineage>
</organism>
<proteinExistence type="predicted"/>
<sequence>MGDPRPIPISKWTKYCILKQDAKLSPYLPETHPYSPATLATMLQAHGRAVIKSEMGEGGNQVVFVHKRHRGFTWHDKQKRYRVAHFRELSSQLPDFTKRERCIVQRYVPLQRMHGHATDIRMIIQKNERELFEVSGAFVKIAPSHTLITNVKQGGTIDTLSHYLEYCYSNNLKKASRVRRELYVVSLSIGESVHSTYSNTVYGIDFGISPSGHPFILEINTKPSLNILQEVDTGMFKRAVELRTYNQLLHT</sequence>
<name>A0A9X2AC47_9BACL</name>
<dbReference type="Pfam" id="PF14398">
    <property type="entry name" value="ATPgrasp_YheCD"/>
    <property type="match status" value="1"/>
</dbReference>
<gene>
    <name evidence="1" type="primary">yheD_1</name>
    <name evidence="1" type="ORF">MM817_00132</name>
</gene>
<accession>A0A9X2AC47</accession>
<keyword evidence="2" id="KW-1185">Reference proteome</keyword>
<dbReference type="Gene3D" id="3.30.470.20">
    <property type="entry name" value="ATP-grasp fold, B domain"/>
    <property type="match status" value="1"/>
</dbReference>
<dbReference type="InterPro" id="IPR026838">
    <property type="entry name" value="YheC/D"/>
</dbReference>
<protein>
    <submittedName>
        <fullName evidence="1">Endospore coat-associated protein YheD</fullName>
    </submittedName>
</protein>
<dbReference type="AlphaFoldDB" id="A0A9X2AC47"/>
<dbReference type="SUPFAM" id="SSF56059">
    <property type="entry name" value="Glutathione synthetase ATP-binding domain-like"/>
    <property type="match status" value="1"/>
</dbReference>